<sequence length="190" mass="20740">MSVTPPCPHCSTATEPIEAEGEEMWHCPACGRRTYGTGDPDDDVDLPPYSEVDEAGAVLLYYGDGTLDEEATAEYAPQEGPDDEDDQDEEEPAELGPAPAGWEAQVYEVRVKDLAAVLTGAWVWIYGDPGWRFCTSAEYDPDRGDTMVKLTYGDGEVVKEEPWPQARLVYAGPDSIPTATRPGPAQLVKR</sequence>
<dbReference type="EMBL" id="JANFNH010000049">
    <property type="protein sequence ID" value="MCQ4045806.1"/>
    <property type="molecule type" value="Genomic_DNA"/>
</dbReference>
<evidence type="ECO:0000313" key="3">
    <source>
        <dbReference type="Proteomes" id="UP001206206"/>
    </source>
</evidence>
<feature type="compositionally biased region" description="Acidic residues" evidence="1">
    <location>
        <begin position="80"/>
        <end position="93"/>
    </location>
</feature>
<evidence type="ECO:0000313" key="2">
    <source>
        <dbReference type="EMBL" id="MCQ4045806.1"/>
    </source>
</evidence>
<gene>
    <name evidence="2" type="ORF">NON19_28170</name>
</gene>
<dbReference type="Proteomes" id="UP001206206">
    <property type="component" value="Unassembled WGS sequence"/>
</dbReference>
<reference evidence="2 3" key="1">
    <citation type="submission" date="2022-06" db="EMBL/GenBank/DDBJ databases">
        <title>Draft genome sequence of type strain Streptomyces rubrisoli DSM 42083.</title>
        <authorList>
            <person name="Duangmal K."/>
            <person name="Klaysubun C."/>
        </authorList>
    </citation>
    <scope>NUCLEOTIDE SEQUENCE [LARGE SCALE GENOMIC DNA]</scope>
    <source>
        <strain evidence="2 3">DSM 42083</strain>
    </source>
</reference>
<comment type="caution">
    <text evidence="2">The sequence shown here is derived from an EMBL/GenBank/DDBJ whole genome shotgun (WGS) entry which is preliminary data.</text>
</comment>
<name>A0ABT1PKA7_9ACTN</name>
<evidence type="ECO:0000256" key="1">
    <source>
        <dbReference type="SAM" id="MobiDB-lite"/>
    </source>
</evidence>
<proteinExistence type="predicted"/>
<accession>A0ABT1PKA7</accession>
<dbReference type="RefSeq" id="WP_255931958.1">
    <property type="nucleotide sequence ID" value="NZ_JANFNH010000049.1"/>
</dbReference>
<keyword evidence="3" id="KW-1185">Reference proteome</keyword>
<protein>
    <submittedName>
        <fullName evidence="2">Uncharacterized protein</fullName>
    </submittedName>
</protein>
<feature type="region of interest" description="Disordered" evidence="1">
    <location>
        <begin position="68"/>
        <end position="101"/>
    </location>
</feature>
<organism evidence="2 3">
    <name type="scientific">Streptantibioticus rubrisoli</name>
    <dbReference type="NCBI Taxonomy" id="1387313"/>
    <lineage>
        <taxon>Bacteria</taxon>
        <taxon>Bacillati</taxon>
        <taxon>Actinomycetota</taxon>
        <taxon>Actinomycetes</taxon>
        <taxon>Kitasatosporales</taxon>
        <taxon>Streptomycetaceae</taxon>
        <taxon>Streptantibioticus</taxon>
    </lineage>
</organism>